<evidence type="ECO:0000256" key="7">
    <source>
        <dbReference type="SAM" id="SignalP"/>
    </source>
</evidence>
<dbReference type="Pfam" id="PF04043">
    <property type="entry name" value="PMEI"/>
    <property type="match status" value="1"/>
</dbReference>
<keyword evidence="3" id="KW-0964">Secreted</keyword>
<dbReference type="STRING" id="3750.A0A498KKC2"/>
<evidence type="ECO:0000256" key="2">
    <source>
        <dbReference type="ARBA" id="ARBA00022523"/>
    </source>
</evidence>
<evidence type="ECO:0000256" key="5">
    <source>
        <dbReference type="ARBA" id="ARBA00023157"/>
    </source>
</evidence>
<dbReference type="NCBIfam" id="TIGR01614">
    <property type="entry name" value="PME_inhib"/>
    <property type="match status" value="1"/>
</dbReference>
<dbReference type="GO" id="GO:0004857">
    <property type="term" value="F:enzyme inhibitor activity"/>
    <property type="evidence" value="ECO:0007669"/>
    <property type="project" value="InterPro"/>
</dbReference>
<evidence type="ECO:0000256" key="1">
    <source>
        <dbReference type="ARBA" id="ARBA00004271"/>
    </source>
</evidence>
<name>A0A498KKC2_MALDO</name>
<protein>
    <recommendedName>
        <fullName evidence="8">Pectinesterase inhibitor domain-containing protein</fullName>
    </recommendedName>
</protein>
<evidence type="ECO:0000256" key="4">
    <source>
        <dbReference type="ARBA" id="ARBA00022729"/>
    </source>
</evidence>
<evidence type="ECO:0000259" key="8">
    <source>
        <dbReference type="SMART" id="SM00856"/>
    </source>
</evidence>
<dbReference type="SMART" id="SM00856">
    <property type="entry name" value="PMEI"/>
    <property type="match status" value="1"/>
</dbReference>
<keyword evidence="5" id="KW-1015">Disulfide bond</keyword>
<organism evidence="9 10">
    <name type="scientific">Malus domestica</name>
    <name type="common">Apple</name>
    <name type="synonym">Pyrus malus</name>
    <dbReference type="NCBI Taxonomy" id="3750"/>
    <lineage>
        <taxon>Eukaryota</taxon>
        <taxon>Viridiplantae</taxon>
        <taxon>Streptophyta</taxon>
        <taxon>Embryophyta</taxon>
        <taxon>Tracheophyta</taxon>
        <taxon>Spermatophyta</taxon>
        <taxon>Magnoliopsida</taxon>
        <taxon>eudicotyledons</taxon>
        <taxon>Gunneridae</taxon>
        <taxon>Pentapetalae</taxon>
        <taxon>rosids</taxon>
        <taxon>fabids</taxon>
        <taxon>Rosales</taxon>
        <taxon>Rosaceae</taxon>
        <taxon>Amygdaloideae</taxon>
        <taxon>Maleae</taxon>
        <taxon>Malus</taxon>
    </lineage>
</organism>
<feature type="chain" id="PRO_5019859706" description="Pectinesterase inhibitor domain-containing protein" evidence="7">
    <location>
        <begin position="23"/>
        <end position="205"/>
    </location>
</feature>
<dbReference type="GO" id="GO:0048046">
    <property type="term" value="C:apoplast"/>
    <property type="evidence" value="ECO:0007669"/>
    <property type="project" value="UniProtKB-SubCell"/>
</dbReference>
<comment type="similarity">
    <text evidence="6">Belongs to the PMEI family.</text>
</comment>
<evidence type="ECO:0000313" key="9">
    <source>
        <dbReference type="EMBL" id="RXI06215.1"/>
    </source>
</evidence>
<dbReference type="SUPFAM" id="SSF101148">
    <property type="entry name" value="Plant invertase/pectin methylesterase inhibitor"/>
    <property type="match status" value="1"/>
</dbReference>
<keyword evidence="10" id="KW-1185">Reference proteome</keyword>
<feature type="signal peptide" evidence="7">
    <location>
        <begin position="1"/>
        <end position="22"/>
    </location>
</feature>
<dbReference type="InterPro" id="IPR051955">
    <property type="entry name" value="PME_Inhibitor"/>
</dbReference>
<dbReference type="PANTHER" id="PTHR31080">
    <property type="entry name" value="PECTINESTERASE INHIBITOR-LIKE"/>
    <property type="match status" value="1"/>
</dbReference>
<proteinExistence type="inferred from homology"/>
<gene>
    <name evidence="9" type="ORF">DVH24_018257</name>
</gene>
<dbReference type="Proteomes" id="UP000290289">
    <property type="component" value="Chromosome 2"/>
</dbReference>
<dbReference type="PANTHER" id="PTHR31080:SF110">
    <property type="entry name" value="PECTINESTERASE INHIBITOR 3"/>
    <property type="match status" value="1"/>
</dbReference>
<evidence type="ECO:0000256" key="3">
    <source>
        <dbReference type="ARBA" id="ARBA00022525"/>
    </source>
</evidence>
<dbReference type="FunFam" id="1.20.140.40:FF:000006">
    <property type="entry name" value="Pectinesterase inhibitor 3"/>
    <property type="match status" value="1"/>
</dbReference>
<comment type="subcellular location">
    <subcellularLocation>
        <location evidence="1">Secreted</location>
        <location evidence="1">Extracellular space</location>
        <location evidence="1">Apoplast</location>
    </subcellularLocation>
</comment>
<dbReference type="InterPro" id="IPR035513">
    <property type="entry name" value="Invertase/methylesterase_inhib"/>
</dbReference>
<feature type="domain" description="Pectinesterase inhibitor" evidence="8">
    <location>
        <begin position="36"/>
        <end position="190"/>
    </location>
</feature>
<reference evidence="9 10" key="1">
    <citation type="submission" date="2018-10" db="EMBL/GenBank/DDBJ databases">
        <title>A high-quality apple genome assembly.</title>
        <authorList>
            <person name="Hu J."/>
        </authorList>
    </citation>
    <scope>NUCLEOTIDE SEQUENCE [LARGE SCALE GENOMIC DNA]</scope>
    <source>
        <strain evidence="10">cv. HFTH1</strain>
        <tissue evidence="9">Young leaf</tissue>
    </source>
</reference>
<sequence>MRFLLSLLPLLVLLLCSPYSAAAAAAAQKHTPQHNPASTLVRSSCRHATYPKICLRTLSDYAGPAKTPHDLAQASVSVSLARARRVSGFLAQLSANFQGTKRQRSAIGDCVDLMSSSVDELSETLGELQHLREETFLFQMSNAQTWLSAALTDDDTCLDGIQEADVKAKAADVKRKIKNAARVTSNALYLINRLDESRGRPRSRP</sequence>
<dbReference type="CDD" id="cd15798">
    <property type="entry name" value="PMEI-like_3"/>
    <property type="match status" value="1"/>
</dbReference>
<evidence type="ECO:0000256" key="6">
    <source>
        <dbReference type="ARBA" id="ARBA00038471"/>
    </source>
</evidence>
<accession>A0A498KKC2</accession>
<comment type="caution">
    <text evidence="9">The sequence shown here is derived from an EMBL/GenBank/DDBJ whole genome shotgun (WGS) entry which is preliminary data.</text>
</comment>
<dbReference type="AlphaFoldDB" id="A0A498KKC2"/>
<evidence type="ECO:0000313" key="10">
    <source>
        <dbReference type="Proteomes" id="UP000290289"/>
    </source>
</evidence>
<keyword evidence="2" id="KW-0052">Apoplast</keyword>
<dbReference type="Gene3D" id="1.20.140.40">
    <property type="entry name" value="Invertase/pectin methylesterase inhibitor family protein"/>
    <property type="match status" value="1"/>
</dbReference>
<dbReference type="InterPro" id="IPR006501">
    <property type="entry name" value="Pectinesterase_inhib_dom"/>
</dbReference>
<dbReference type="EMBL" id="RDQH01000328">
    <property type="protein sequence ID" value="RXI06215.1"/>
    <property type="molecule type" value="Genomic_DNA"/>
</dbReference>
<keyword evidence="4 7" id="KW-0732">Signal</keyword>